<dbReference type="HOGENOM" id="CLU_2440683_0_0_1"/>
<dbReference type="VEuPathDB" id="FungiDB:CPSG_00263"/>
<reference evidence="2" key="1">
    <citation type="journal article" date="2010" name="Genome Res.">
        <title>Population genomic sequencing of Coccidioides fungi reveals recent hybridization and transposon control.</title>
        <authorList>
            <person name="Neafsey D.E."/>
            <person name="Barker B.M."/>
            <person name="Sharpton T.J."/>
            <person name="Stajich J.E."/>
            <person name="Park D.J."/>
            <person name="Whiston E."/>
            <person name="Hung C.-Y."/>
            <person name="McMahan C."/>
            <person name="White J."/>
            <person name="Sykes S."/>
            <person name="Heiman D."/>
            <person name="Young S."/>
            <person name="Zeng Q."/>
            <person name="Abouelleil A."/>
            <person name="Aftuck L."/>
            <person name="Bessette D."/>
            <person name="Brown A."/>
            <person name="FitzGerald M."/>
            <person name="Lui A."/>
            <person name="Macdonald J.P."/>
            <person name="Priest M."/>
            <person name="Orbach M.J."/>
            <person name="Galgiani J.N."/>
            <person name="Kirkland T.N."/>
            <person name="Cole G.T."/>
            <person name="Birren B.W."/>
            <person name="Henn M.R."/>
            <person name="Taylor J.W."/>
            <person name="Rounsley S.D."/>
        </authorList>
    </citation>
    <scope>NUCLEOTIDE SEQUENCE [LARGE SCALE GENOMIC DNA]</scope>
    <source>
        <strain evidence="2">RMSCC 757 / Silveira</strain>
    </source>
</reference>
<sequence>MAVPSPYFSWAPALSISAKYAKTGVEKASLATPREYTLVISSHKTGMTLSFKKCAYHAQSIRASRKSRVGSQKGQSRTGRDYVMLKAAMT</sequence>
<dbReference type="EMBL" id="GL636486">
    <property type="protein sequence ID" value="EFW22364.1"/>
    <property type="molecule type" value="Genomic_DNA"/>
</dbReference>
<gene>
    <name evidence="1" type="ORF">CPSG_00263</name>
</gene>
<evidence type="ECO:0000313" key="1">
    <source>
        <dbReference type="EMBL" id="EFW22364.1"/>
    </source>
</evidence>
<organism evidence="2">
    <name type="scientific">Coccidioides posadasii (strain RMSCC 757 / Silveira)</name>
    <name type="common">Valley fever fungus</name>
    <dbReference type="NCBI Taxonomy" id="443226"/>
    <lineage>
        <taxon>Eukaryota</taxon>
        <taxon>Fungi</taxon>
        <taxon>Dikarya</taxon>
        <taxon>Ascomycota</taxon>
        <taxon>Pezizomycotina</taxon>
        <taxon>Eurotiomycetes</taxon>
        <taxon>Eurotiomycetidae</taxon>
        <taxon>Onygenales</taxon>
        <taxon>Onygenaceae</taxon>
        <taxon>Coccidioides</taxon>
    </lineage>
</organism>
<name>E9CR29_COCPS</name>
<proteinExistence type="predicted"/>
<protein>
    <submittedName>
        <fullName evidence="1">Uncharacterized protein</fullName>
    </submittedName>
</protein>
<dbReference type="Proteomes" id="UP000002497">
    <property type="component" value="Unassembled WGS sequence"/>
</dbReference>
<dbReference type="AlphaFoldDB" id="E9CR29"/>
<evidence type="ECO:0000313" key="2">
    <source>
        <dbReference type="Proteomes" id="UP000002497"/>
    </source>
</evidence>
<keyword evidence="2" id="KW-1185">Reference proteome</keyword>
<accession>E9CR29</accession>
<reference evidence="2" key="2">
    <citation type="submission" date="2010-03" db="EMBL/GenBank/DDBJ databases">
        <title>The genome sequence of Coccidioides posadasii strain Silveira.</title>
        <authorList>
            <consortium name="The Broad Institute Genome Sequencing Center for Infectious Disease"/>
            <person name="Neafsey D."/>
            <person name="Orbach M."/>
            <person name="Henn M.R."/>
            <person name="Cole G.T."/>
            <person name="Galgiani J."/>
            <person name="Gardner M.J."/>
            <person name="Kirkland T.N."/>
            <person name="Taylor J.W."/>
            <person name="Young S.K."/>
            <person name="Zeng Q."/>
            <person name="Koehrsen M."/>
            <person name="Alvarado L."/>
            <person name="Berlin A."/>
            <person name="Borenstein D."/>
            <person name="Chapman S.B."/>
            <person name="Chen Z."/>
            <person name="Engels R."/>
            <person name="Freedman E."/>
            <person name="Gellesch M."/>
            <person name="Goldberg J."/>
            <person name="Griggs A."/>
            <person name="Gujja S."/>
            <person name="Heilman E."/>
            <person name="Heiman D."/>
            <person name="Howarth C."/>
            <person name="Jen D."/>
            <person name="Larson L."/>
            <person name="Mehta T."/>
            <person name="Neiman D."/>
            <person name="Park D."/>
            <person name="Pearson M."/>
            <person name="Richards J."/>
            <person name="Roberts A."/>
            <person name="Saif S."/>
            <person name="Shea T."/>
            <person name="Shenoy N."/>
            <person name="Sisk P."/>
            <person name="Stolte C."/>
            <person name="Sykes S."/>
            <person name="Walk T."/>
            <person name="White J."/>
            <person name="Yandava C."/>
            <person name="Haas B."/>
            <person name="Nusbaum C."/>
            <person name="Birren B."/>
        </authorList>
    </citation>
    <scope>NUCLEOTIDE SEQUENCE [LARGE SCALE GENOMIC DNA]</scope>
    <source>
        <strain evidence="2">RMSCC 757 / Silveira</strain>
    </source>
</reference>